<keyword evidence="6" id="KW-0813">Transport</keyword>
<keyword evidence="9" id="KW-0653">Protein transport</keyword>
<dbReference type="InterPro" id="IPR011990">
    <property type="entry name" value="TPR-like_helical_dom_sf"/>
</dbReference>
<dbReference type="InterPro" id="IPR019734">
    <property type="entry name" value="TPR_rpt"/>
</dbReference>
<dbReference type="GO" id="GO:0015031">
    <property type="term" value="P:protein transport"/>
    <property type="evidence" value="ECO:0007669"/>
    <property type="project" value="UniProtKB-KW"/>
</dbReference>
<dbReference type="GO" id="GO:0006891">
    <property type="term" value="P:intra-Golgi vesicle-mediated transport"/>
    <property type="evidence" value="ECO:0007669"/>
    <property type="project" value="TreeGrafter"/>
</dbReference>
<evidence type="ECO:0000256" key="14">
    <source>
        <dbReference type="ARBA" id="ARBA00031602"/>
    </source>
</evidence>
<dbReference type="InterPro" id="IPR006822">
    <property type="entry name" value="Coatomer_esu"/>
</dbReference>
<reference evidence="16" key="1">
    <citation type="submission" date="2018-11" db="EMBL/GenBank/DDBJ databases">
        <authorList>
            <person name="Alioto T."/>
            <person name="Alioto T."/>
        </authorList>
    </citation>
    <scope>NUCLEOTIDE SEQUENCE</scope>
</reference>
<dbReference type="Gene3D" id="1.25.40.10">
    <property type="entry name" value="Tetratricopeptide repeat domain"/>
    <property type="match status" value="1"/>
</dbReference>
<comment type="subcellular location">
    <subcellularLocation>
        <location evidence="2">Cytoplasmic vesicle</location>
        <location evidence="2">COPI-coated vesicle membrane</location>
        <topology evidence="2">Peripheral membrane protein</topology>
        <orientation evidence="2">Cytoplasmic side</orientation>
    </subcellularLocation>
    <subcellularLocation>
        <location evidence="1">Golgi apparatus membrane</location>
        <topology evidence="1">Peripheral membrane protein</topology>
        <orientation evidence="1">Cytoplasmic side</orientation>
    </subcellularLocation>
</comment>
<sequence length="340" mass="38820">MSNTDVDELFEIRTAFYTGNYQLCINEAPKLKTNNPTSKVDKEVIMYRAYIAQRKYGVVLDGINSAHPDEMQAVKLFADYLSNQSKRDSIVKDLDSRMSANVDITNTTFLVMAASIYFHEQNYDAALRVLNPSDALECIALAIQILLKLDRIDLGRKELKRMQEIDEDSVLTQLAQAWFNLSVGGDKYQDAYYIFQEMSDKHNATPLLLNGQAACYMAQGKFDDAESVLQEAMDKDSNNPETLINMIILTQHTGKSIEKQILSYDRRRLAEAQRGTPSRQLSRTKKESIIPQQRATRLIRINSVIHAMNVFYPRLHVRHGTKELTSPMSILFSELSNYTR</sequence>
<evidence type="ECO:0000256" key="5">
    <source>
        <dbReference type="ARBA" id="ARBA00015828"/>
    </source>
</evidence>
<keyword evidence="8" id="KW-0931">ER-Golgi transport</keyword>
<proteinExistence type="inferred from homology"/>
<name>A0A8B6C541_MYTGA</name>
<dbReference type="GO" id="GO:0006888">
    <property type="term" value="P:endoplasmic reticulum to Golgi vesicle-mediated transport"/>
    <property type="evidence" value="ECO:0007669"/>
    <property type="project" value="TreeGrafter"/>
</dbReference>
<feature type="region of interest" description="Disordered" evidence="15">
    <location>
        <begin position="269"/>
        <end position="289"/>
    </location>
</feature>
<evidence type="ECO:0000256" key="6">
    <source>
        <dbReference type="ARBA" id="ARBA00022448"/>
    </source>
</evidence>
<organism evidence="16 17">
    <name type="scientific">Mytilus galloprovincialis</name>
    <name type="common">Mediterranean mussel</name>
    <dbReference type="NCBI Taxonomy" id="29158"/>
    <lineage>
        <taxon>Eukaryota</taxon>
        <taxon>Metazoa</taxon>
        <taxon>Spiralia</taxon>
        <taxon>Lophotrochozoa</taxon>
        <taxon>Mollusca</taxon>
        <taxon>Bivalvia</taxon>
        <taxon>Autobranchia</taxon>
        <taxon>Pteriomorphia</taxon>
        <taxon>Mytilida</taxon>
        <taxon>Mytiloidea</taxon>
        <taxon>Mytilidae</taxon>
        <taxon>Mytilinae</taxon>
        <taxon>Mytilus</taxon>
    </lineage>
</organism>
<dbReference type="SMART" id="SM00028">
    <property type="entry name" value="TPR"/>
    <property type="match status" value="1"/>
</dbReference>
<evidence type="ECO:0000256" key="11">
    <source>
        <dbReference type="ARBA" id="ARBA00023136"/>
    </source>
</evidence>
<comment type="subunit">
    <text evidence="4">Oligomeric complex that consists of at least the alpha, beta, beta', gamma, delta, epsilon and zeta subunits.</text>
</comment>
<comment type="similarity">
    <text evidence="3">Belongs to the COPE family.</text>
</comment>
<dbReference type="GO" id="GO:0000139">
    <property type="term" value="C:Golgi membrane"/>
    <property type="evidence" value="ECO:0007669"/>
    <property type="project" value="UniProtKB-SubCell"/>
</dbReference>
<dbReference type="EMBL" id="UYJE01001110">
    <property type="protein sequence ID" value="VDH99233.1"/>
    <property type="molecule type" value="Genomic_DNA"/>
</dbReference>
<keyword evidence="12" id="KW-0968">Cytoplasmic vesicle</keyword>
<evidence type="ECO:0000256" key="1">
    <source>
        <dbReference type="ARBA" id="ARBA00004255"/>
    </source>
</evidence>
<keyword evidence="10" id="KW-0333">Golgi apparatus</keyword>
<evidence type="ECO:0000256" key="12">
    <source>
        <dbReference type="ARBA" id="ARBA00023329"/>
    </source>
</evidence>
<evidence type="ECO:0000256" key="2">
    <source>
        <dbReference type="ARBA" id="ARBA00004347"/>
    </source>
</evidence>
<comment type="caution">
    <text evidence="16">The sequence shown here is derived from an EMBL/GenBank/DDBJ whole genome shotgun (WGS) entry which is preliminary data.</text>
</comment>
<evidence type="ECO:0000256" key="4">
    <source>
        <dbReference type="ARBA" id="ARBA00011775"/>
    </source>
</evidence>
<evidence type="ECO:0000256" key="13">
    <source>
        <dbReference type="ARBA" id="ARBA00025582"/>
    </source>
</evidence>
<evidence type="ECO:0000313" key="17">
    <source>
        <dbReference type="Proteomes" id="UP000596742"/>
    </source>
</evidence>
<evidence type="ECO:0000256" key="7">
    <source>
        <dbReference type="ARBA" id="ARBA00022490"/>
    </source>
</evidence>
<evidence type="ECO:0000256" key="8">
    <source>
        <dbReference type="ARBA" id="ARBA00022892"/>
    </source>
</evidence>
<dbReference type="PANTHER" id="PTHR10805">
    <property type="entry name" value="COATOMER SUBUNIT EPSILON"/>
    <property type="match status" value="1"/>
</dbReference>
<keyword evidence="7" id="KW-0963">Cytoplasm</keyword>
<dbReference type="GO" id="GO:0006890">
    <property type="term" value="P:retrograde vesicle-mediated transport, Golgi to endoplasmic reticulum"/>
    <property type="evidence" value="ECO:0007669"/>
    <property type="project" value="InterPro"/>
</dbReference>
<evidence type="ECO:0000256" key="15">
    <source>
        <dbReference type="SAM" id="MobiDB-lite"/>
    </source>
</evidence>
<dbReference type="Pfam" id="PF04733">
    <property type="entry name" value="Coatomer_E"/>
    <property type="match status" value="1"/>
</dbReference>
<dbReference type="PANTHER" id="PTHR10805:SF0">
    <property type="entry name" value="COATOMER SUBUNIT EPSILON"/>
    <property type="match status" value="1"/>
</dbReference>
<evidence type="ECO:0000256" key="9">
    <source>
        <dbReference type="ARBA" id="ARBA00022927"/>
    </source>
</evidence>
<dbReference type="AlphaFoldDB" id="A0A8B6C541"/>
<dbReference type="OrthoDB" id="310217at2759"/>
<protein>
    <recommendedName>
        <fullName evidence="5">Coatomer subunit epsilon</fullName>
    </recommendedName>
    <alternativeName>
        <fullName evidence="14">Epsilon-coat protein</fullName>
    </alternativeName>
</protein>
<evidence type="ECO:0000313" key="16">
    <source>
        <dbReference type="EMBL" id="VDH99233.1"/>
    </source>
</evidence>
<dbReference type="FunFam" id="1.25.40.10:FF:000140">
    <property type="entry name" value="Coatomer subunit epsilon"/>
    <property type="match status" value="1"/>
</dbReference>
<accession>A0A8B6C541</accession>
<dbReference type="Proteomes" id="UP000596742">
    <property type="component" value="Unassembled WGS sequence"/>
</dbReference>
<dbReference type="SUPFAM" id="SSF48452">
    <property type="entry name" value="TPR-like"/>
    <property type="match status" value="1"/>
</dbReference>
<dbReference type="GO" id="GO:0030126">
    <property type="term" value="C:COPI vesicle coat"/>
    <property type="evidence" value="ECO:0007669"/>
    <property type="project" value="TreeGrafter"/>
</dbReference>
<dbReference type="GO" id="GO:0005198">
    <property type="term" value="F:structural molecule activity"/>
    <property type="evidence" value="ECO:0007669"/>
    <property type="project" value="InterPro"/>
</dbReference>
<comment type="function">
    <text evidence="13">The coatomer is a cytosolic protein complex that binds to dilysine motifs and reversibly associates with Golgi non-clathrin-coated vesicles, which further mediate biosynthetic protein transport from the ER, via the Golgi up to the trans Golgi network. The coatomer complex is required for budding from Golgi membranes, and is essential for the retrograde Golgi-to-ER transport of dilysine-tagged proteins.</text>
</comment>
<keyword evidence="11" id="KW-0472">Membrane</keyword>
<evidence type="ECO:0000256" key="10">
    <source>
        <dbReference type="ARBA" id="ARBA00023034"/>
    </source>
</evidence>
<evidence type="ECO:0000256" key="3">
    <source>
        <dbReference type="ARBA" id="ARBA00008827"/>
    </source>
</evidence>
<gene>
    <name evidence="16" type="ORF">MGAL_10B038110</name>
</gene>
<keyword evidence="17" id="KW-1185">Reference proteome</keyword>